<dbReference type="InterPro" id="IPR054465">
    <property type="entry name" value="Integrase_p58-like_C"/>
</dbReference>
<accession>A0A9Q1G5G9</accession>
<dbReference type="Pfam" id="PF22938">
    <property type="entry name" value="Integrase_p58_C"/>
    <property type="match status" value="1"/>
</dbReference>
<evidence type="ECO:0000313" key="2">
    <source>
        <dbReference type="EMBL" id="KAJ8375373.1"/>
    </source>
</evidence>
<feature type="domain" description="Integrase p58-like C-terminal" evidence="1">
    <location>
        <begin position="128"/>
        <end position="161"/>
    </location>
</feature>
<protein>
    <recommendedName>
        <fullName evidence="1">Integrase p58-like C-terminal domain-containing protein</fullName>
    </recommendedName>
</protein>
<organism evidence="2 3">
    <name type="scientific">Synaphobranchus kaupii</name>
    <name type="common">Kaup's arrowtooth eel</name>
    <dbReference type="NCBI Taxonomy" id="118154"/>
    <lineage>
        <taxon>Eukaryota</taxon>
        <taxon>Metazoa</taxon>
        <taxon>Chordata</taxon>
        <taxon>Craniata</taxon>
        <taxon>Vertebrata</taxon>
        <taxon>Euteleostomi</taxon>
        <taxon>Actinopterygii</taxon>
        <taxon>Neopterygii</taxon>
        <taxon>Teleostei</taxon>
        <taxon>Anguilliformes</taxon>
        <taxon>Synaphobranchidae</taxon>
        <taxon>Synaphobranchus</taxon>
    </lineage>
</organism>
<dbReference type="AlphaFoldDB" id="A0A9Q1G5G9"/>
<dbReference type="Proteomes" id="UP001152622">
    <property type="component" value="Chromosome 2"/>
</dbReference>
<reference evidence="2" key="1">
    <citation type="journal article" date="2023" name="Science">
        <title>Genome structures resolve the early diversification of teleost fishes.</title>
        <authorList>
            <person name="Parey E."/>
            <person name="Louis A."/>
            <person name="Montfort J."/>
            <person name="Bouchez O."/>
            <person name="Roques C."/>
            <person name="Iampietro C."/>
            <person name="Lluch J."/>
            <person name="Castinel A."/>
            <person name="Donnadieu C."/>
            <person name="Desvignes T."/>
            <person name="Floi Bucao C."/>
            <person name="Jouanno E."/>
            <person name="Wen M."/>
            <person name="Mejri S."/>
            <person name="Dirks R."/>
            <person name="Jansen H."/>
            <person name="Henkel C."/>
            <person name="Chen W.J."/>
            <person name="Zahm M."/>
            <person name="Cabau C."/>
            <person name="Klopp C."/>
            <person name="Thompson A.W."/>
            <person name="Robinson-Rechavi M."/>
            <person name="Braasch I."/>
            <person name="Lecointre G."/>
            <person name="Bobe J."/>
            <person name="Postlethwait J.H."/>
            <person name="Berthelot C."/>
            <person name="Roest Crollius H."/>
            <person name="Guiguen Y."/>
        </authorList>
    </citation>
    <scope>NUCLEOTIDE SEQUENCE</scope>
    <source>
        <strain evidence="2">WJC10195</strain>
    </source>
</reference>
<gene>
    <name evidence="2" type="ORF">SKAU_G00059530</name>
</gene>
<dbReference type="PANTHER" id="PTHR46888">
    <property type="entry name" value="ZINC KNUCKLE DOMAINCONTAINING PROTEIN-RELATED"/>
    <property type="match status" value="1"/>
</dbReference>
<evidence type="ECO:0000259" key="1">
    <source>
        <dbReference type="Pfam" id="PF22938"/>
    </source>
</evidence>
<keyword evidence="3" id="KW-1185">Reference proteome</keyword>
<comment type="caution">
    <text evidence="2">The sequence shown here is derived from an EMBL/GenBank/DDBJ whole genome shotgun (WGS) entry which is preliminary data.</text>
</comment>
<dbReference type="PANTHER" id="PTHR46888:SF1">
    <property type="entry name" value="RIBONUCLEASE H"/>
    <property type="match status" value="1"/>
</dbReference>
<dbReference type="EMBL" id="JAINUF010000002">
    <property type="protein sequence ID" value="KAJ8375373.1"/>
    <property type="molecule type" value="Genomic_DNA"/>
</dbReference>
<proteinExistence type="predicted"/>
<name>A0A9Q1G5G9_SYNKA</name>
<evidence type="ECO:0000313" key="3">
    <source>
        <dbReference type="Proteomes" id="UP001152622"/>
    </source>
</evidence>
<sequence>MDYDDTLDYQMVKEAILSKYEINTETYRQQFRSTDIRPGETPKEVYVQLKLQEVPQATTGFSPFELLDGHQVRWTLDVLKESWEGGKPEGKQKTWYDRKARFRTLTPGQEVLLLLPSSDNKLLAKWQGPYKLHQRIGPVTYKISTSGRQMPFQTCHINLLKEWRLRPEPVSQQLYVRAIKEEEEAAVQYFPTGSGTLPLDLTHLSTQQQMELKARLEPDIIQERLGYTTLVQH</sequence>
<dbReference type="OrthoDB" id="6077919at2759"/>